<reference evidence="1 2" key="1">
    <citation type="submission" date="2019-02" db="EMBL/GenBank/DDBJ databases">
        <title>Deep-cultivation of Planctomycetes and their phenomic and genomic characterization uncovers novel biology.</title>
        <authorList>
            <person name="Wiegand S."/>
            <person name="Jogler M."/>
            <person name="Boedeker C."/>
            <person name="Pinto D."/>
            <person name="Vollmers J."/>
            <person name="Rivas-Marin E."/>
            <person name="Kohn T."/>
            <person name="Peeters S.H."/>
            <person name="Heuer A."/>
            <person name="Rast P."/>
            <person name="Oberbeckmann S."/>
            <person name="Bunk B."/>
            <person name="Jeske O."/>
            <person name="Meyerdierks A."/>
            <person name="Storesund J.E."/>
            <person name="Kallscheuer N."/>
            <person name="Luecker S."/>
            <person name="Lage O.M."/>
            <person name="Pohl T."/>
            <person name="Merkel B.J."/>
            <person name="Hornburger P."/>
            <person name="Mueller R.-W."/>
            <person name="Bruemmer F."/>
            <person name="Labrenz M."/>
            <person name="Spormann A.M."/>
            <person name="Op Den Camp H."/>
            <person name="Overmann J."/>
            <person name="Amann R."/>
            <person name="Jetten M.S.M."/>
            <person name="Mascher T."/>
            <person name="Medema M.H."/>
            <person name="Devos D.P."/>
            <person name="Kaster A.-K."/>
            <person name="Ovreas L."/>
            <person name="Rohde M."/>
            <person name="Galperin M.Y."/>
            <person name="Jogler C."/>
        </authorList>
    </citation>
    <scope>NUCLEOTIDE SEQUENCE [LARGE SCALE GENOMIC DNA]</scope>
    <source>
        <strain evidence="1 2">KOR42</strain>
    </source>
</reference>
<name>A0A5C5VYM4_9PLAN</name>
<proteinExistence type="predicted"/>
<dbReference type="EMBL" id="SIHI01000034">
    <property type="protein sequence ID" value="TWT43063.1"/>
    <property type="molecule type" value="Genomic_DNA"/>
</dbReference>
<dbReference type="Proteomes" id="UP000317243">
    <property type="component" value="Unassembled WGS sequence"/>
</dbReference>
<evidence type="ECO:0000313" key="2">
    <source>
        <dbReference type="Proteomes" id="UP000317243"/>
    </source>
</evidence>
<sequence>MVRFARGVFDADGIAIDVYAHGTKNPFPRFGSRRRRLSHPESFLSSQVEGDMLMSKDDSALRVLL</sequence>
<comment type="caution">
    <text evidence="1">The sequence shown here is derived from an EMBL/GenBank/DDBJ whole genome shotgun (WGS) entry which is preliminary data.</text>
</comment>
<protein>
    <submittedName>
        <fullName evidence="1">Uncharacterized protein</fullName>
    </submittedName>
</protein>
<keyword evidence="2" id="KW-1185">Reference proteome</keyword>
<dbReference type="AlphaFoldDB" id="A0A5C5VYM4"/>
<evidence type="ECO:0000313" key="1">
    <source>
        <dbReference type="EMBL" id="TWT43063.1"/>
    </source>
</evidence>
<organism evidence="1 2">
    <name type="scientific">Thalassoglobus neptunius</name>
    <dbReference type="NCBI Taxonomy" id="1938619"/>
    <lineage>
        <taxon>Bacteria</taxon>
        <taxon>Pseudomonadati</taxon>
        <taxon>Planctomycetota</taxon>
        <taxon>Planctomycetia</taxon>
        <taxon>Planctomycetales</taxon>
        <taxon>Planctomycetaceae</taxon>
        <taxon>Thalassoglobus</taxon>
    </lineage>
</organism>
<gene>
    <name evidence="1" type="ORF">KOR42_45230</name>
</gene>
<accession>A0A5C5VYM4</accession>